<protein>
    <recommendedName>
        <fullName evidence="2">LysR substrate-binding domain-containing protein</fullName>
    </recommendedName>
</protein>
<dbReference type="InterPro" id="IPR058163">
    <property type="entry name" value="LysR-type_TF_proteobact-type"/>
</dbReference>
<comment type="similarity">
    <text evidence="1">Belongs to the LysR transcriptional regulatory family.</text>
</comment>
<accession>A0A917C5E7</accession>
<keyword evidence="4" id="KW-1185">Reference proteome</keyword>
<dbReference type="GO" id="GO:0003700">
    <property type="term" value="F:DNA-binding transcription factor activity"/>
    <property type="evidence" value="ECO:0007669"/>
    <property type="project" value="TreeGrafter"/>
</dbReference>
<proteinExistence type="inferred from homology"/>
<sequence length="168" mass="19062">MWLPRASISQSATITRAKSETLQARKIVSQRKIVCAAPSYLDQHGAPKAVSELSEFDALVYWQKNQPYPWTYKEPDGRLSEAPLSWRLQFDNHEAIRDAAVRGMGFACLPSWLVREELASQRLVPVLQDVVWPLFDTYVVWPAAEAVPMKLRVAIDALVDGLRWVAEI</sequence>
<dbReference type="AlphaFoldDB" id="A0A917C5E7"/>
<reference evidence="3" key="2">
    <citation type="submission" date="2020-09" db="EMBL/GenBank/DDBJ databases">
        <authorList>
            <person name="Sun Q."/>
            <person name="Sedlacek I."/>
        </authorList>
    </citation>
    <scope>NUCLEOTIDE SEQUENCE</scope>
    <source>
        <strain evidence="3">CCM 7897</strain>
    </source>
</reference>
<evidence type="ECO:0000259" key="2">
    <source>
        <dbReference type="Pfam" id="PF03466"/>
    </source>
</evidence>
<dbReference type="GO" id="GO:0043565">
    <property type="term" value="F:sequence-specific DNA binding"/>
    <property type="evidence" value="ECO:0007669"/>
    <property type="project" value="TreeGrafter"/>
</dbReference>
<dbReference type="PANTHER" id="PTHR30537">
    <property type="entry name" value="HTH-TYPE TRANSCRIPTIONAL REGULATOR"/>
    <property type="match status" value="1"/>
</dbReference>
<dbReference type="PANTHER" id="PTHR30537:SF5">
    <property type="entry name" value="HTH-TYPE TRANSCRIPTIONAL ACTIVATOR TTDR-RELATED"/>
    <property type="match status" value="1"/>
</dbReference>
<comment type="caution">
    <text evidence="3">The sequence shown here is derived from an EMBL/GenBank/DDBJ whole genome shotgun (WGS) entry which is preliminary data.</text>
</comment>
<evidence type="ECO:0000256" key="1">
    <source>
        <dbReference type="ARBA" id="ARBA00009437"/>
    </source>
</evidence>
<dbReference type="EMBL" id="BMCT01000004">
    <property type="protein sequence ID" value="GGF71112.1"/>
    <property type="molecule type" value="Genomic_DNA"/>
</dbReference>
<dbReference type="GO" id="GO:0006351">
    <property type="term" value="P:DNA-templated transcription"/>
    <property type="evidence" value="ECO:0007669"/>
    <property type="project" value="TreeGrafter"/>
</dbReference>
<name>A0A917C5E7_9HYPH</name>
<dbReference type="InterPro" id="IPR005119">
    <property type="entry name" value="LysR_subst-bd"/>
</dbReference>
<dbReference type="SUPFAM" id="SSF53850">
    <property type="entry name" value="Periplasmic binding protein-like II"/>
    <property type="match status" value="1"/>
</dbReference>
<dbReference type="Gene3D" id="3.40.190.10">
    <property type="entry name" value="Periplasmic binding protein-like II"/>
    <property type="match status" value="2"/>
</dbReference>
<gene>
    <name evidence="3" type="ORF">GCM10007301_33560</name>
</gene>
<reference evidence="3" key="1">
    <citation type="journal article" date="2014" name="Int. J. Syst. Evol. Microbiol.">
        <title>Complete genome sequence of Corynebacterium casei LMG S-19264T (=DSM 44701T), isolated from a smear-ripened cheese.</title>
        <authorList>
            <consortium name="US DOE Joint Genome Institute (JGI-PGF)"/>
            <person name="Walter F."/>
            <person name="Albersmeier A."/>
            <person name="Kalinowski J."/>
            <person name="Ruckert C."/>
        </authorList>
    </citation>
    <scope>NUCLEOTIDE SEQUENCE</scope>
    <source>
        <strain evidence="3">CCM 7897</strain>
    </source>
</reference>
<evidence type="ECO:0000313" key="4">
    <source>
        <dbReference type="Proteomes" id="UP000606044"/>
    </source>
</evidence>
<evidence type="ECO:0000313" key="3">
    <source>
        <dbReference type="EMBL" id="GGF71112.1"/>
    </source>
</evidence>
<dbReference type="Proteomes" id="UP000606044">
    <property type="component" value="Unassembled WGS sequence"/>
</dbReference>
<dbReference type="Pfam" id="PF03466">
    <property type="entry name" value="LysR_substrate"/>
    <property type="match status" value="1"/>
</dbReference>
<organism evidence="3 4">
    <name type="scientific">Azorhizobium oxalatiphilum</name>
    <dbReference type="NCBI Taxonomy" id="980631"/>
    <lineage>
        <taxon>Bacteria</taxon>
        <taxon>Pseudomonadati</taxon>
        <taxon>Pseudomonadota</taxon>
        <taxon>Alphaproteobacteria</taxon>
        <taxon>Hyphomicrobiales</taxon>
        <taxon>Xanthobacteraceae</taxon>
        <taxon>Azorhizobium</taxon>
    </lineage>
</organism>
<feature type="domain" description="LysR substrate-binding" evidence="2">
    <location>
        <begin position="18"/>
        <end position="162"/>
    </location>
</feature>